<dbReference type="GO" id="GO:0005886">
    <property type="term" value="C:plasma membrane"/>
    <property type="evidence" value="ECO:0007669"/>
    <property type="project" value="UniProtKB-SubCell"/>
</dbReference>
<dbReference type="SUPFAM" id="SSF47384">
    <property type="entry name" value="Homodimeric domain of signal transducing histidine kinase"/>
    <property type="match status" value="1"/>
</dbReference>
<evidence type="ECO:0000256" key="13">
    <source>
        <dbReference type="SAM" id="Phobius"/>
    </source>
</evidence>
<name>A0A1Q8WU61_9ACTO</name>
<evidence type="ECO:0000259" key="15">
    <source>
        <dbReference type="PROSITE" id="PS50885"/>
    </source>
</evidence>
<dbReference type="PANTHER" id="PTHR45436:SF5">
    <property type="entry name" value="SENSOR HISTIDINE KINASE TRCS"/>
    <property type="match status" value="1"/>
</dbReference>
<evidence type="ECO:0000259" key="14">
    <source>
        <dbReference type="PROSITE" id="PS50109"/>
    </source>
</evidence>
<dbReference type="Pfam" id="PF00512">
    <property type="entry name" value="HisKA"/>
    <property type="match status" value="1"/>
</dbReference>
<dbReference type="FunFam" id="3.30.565.10:FF:000006">
    <property type="entry name" value="Sensor histidine kinase WalK"/>
    <property type="match status" value="1"/>
</dbReference>
<dbReference type="SUPFAM" id="SSF55874">
    <property type="entry name" value="ATPase domain of HSP90 chaperone/DNA topoisomerase II/histidine kinase"/>
    <property type="match status" value="1"/>
</dbReference>
<comment type="subcellular location">
    <subcellularLocation>
        <location evidence="3">Cell membrane</location>
    </subcellularLocation>
</comment>
<evidence type="ECO:0000313" key="16">
    <source>
        <dbReference type="EMBL" id="OLO71657.1"/>
    </source>
</evidence>
<dbReference type="InterPro" id="IPR036890">
    <property type="entry name" value="HATPase_C_sf"/>
</dbReference>
<dbReference type="Proteomes" id="UP000185963">
    <property type="component" value="Unassembled WGS sequence"/>
</dbReference>
<dbReference type="GO" id="GO:0005509">
    <property type="term" value="F:calcium ion binding"/>
    <property type="evidence" value="ECO:0007669"/>
    <property type="project" value="UniProtKB-ARBA"/>
</dbReference>
<keyword evidence="8 16" id="KW-0418">Kinase</keyword>
<accession>A0A1Q8WU61</accession>
<evidence type="ECO:0000256" key="8">
    <source>
        <dbReference type="ARBA" id="ARBA00022777"/>
    </source>
</evidence>
<dbReference type="PROSITE" id="PS50109">
    <property type="entry name" value="HIS_KIN"/>
    <property type="match status" value="1"/>
</dbReference>
<gene>
    <name evidence="16" type="ORF">BKH20_03395</name>
</gene>
<protein>
    <recommendedName>
        <fullName evidence="4">histidine kinase</fullName>
        <ecNumber evidence="4">2.7.13.3</ecNumber>
    </recommendedName>
</protein>
<evidence type="ECO:0000256" key="1">
    <source>
        <dbReference type="ARBA" id="ARBA00000085"/>
    </source>
</evidence>
<evidence type="ECO:0000256" key="5">
    <source>
        <dbReference type="ARBA" id="ARBA00022553"/>
    </source>
</evidence>
<dbReference type="InterPro" id="IPR003660">
    <property type="entry name" value="HAMP_dom"/>
</dbReference>
<evidence type="ECO:0000256" key="7">
    <source>
        <dbReference type="ARBA" id="ARBA00022692"/>
    </source>
</evidence>
<feature type="compositionally biased region" description="Gly residues" evidence="12">
    <location>
        <begin position="96"/>
        <end position="109"/>
    </location>
</feature>
<dbReference type="InterPro" id="IPR004358">
    <property type="entry name" value="Sig_transdc_His_kin-like_C"/>
</dbReference>
<dbReference type="Pfam" id="PF00672">
    <property type="entry name" value="HAMP"/>
    <property type="match status" value="1"/>
</dbReference>
<evidence type="ECO:0000256" key="4">
    <source>
        <dbReference type="ARBA" id="ARBA00012438"/>
    </source>
</evidence>
<dbReference type="OrthoDB" id="9786919at2"/>
<dbReference type="SMART" id="SM00387">
    <property type="entry name" value="HATPase_c"/>
    <property type="match status" value="1"/>
</dbReference>
<proteinExistence type="predicted"/>
<dbReference type="AlphaFoldDB" id="A0A1Q8WU61"/>
<evidence type="ECO:0000256" key="3">
    <source>
        <dbReference type="ARBA" id="ARBA00004236"/>
    </source>
</evidence>
<evidence type="ECO:0000256" key="2">
    <source>
        <dbReference type="ARBA" id="ARBA00001968"/>
    </source>
</evidence>
<feature type="region of interest" description="Disordered" evidence="12">
    <location>
        <begin position="60"/>
        <end position="122"/>
    </location>
</feature>
<keyword evidence="6" id="KW-0808">Transferase</keyword>
<evidence type="ECO:0000256" key="12">
    <source>
        <dbReference type="SAM" id="MobiDB-lite"/>
    </source>
</evidence>
<feature type="transmembrane region" description="Helical" evidence="13">
    <location>
        <begin position="20"/>
        <end position="43"/>
    </location>
</feature>
<comment type="caution">
    <text evidence="16">The sequence shown here is derived from an EMBL/GenBank/DDBJ whole genome shotgun (WGS) entry which is preliminary data.</text>
</comment>
<evidence type="ECO:0000256" key="11">
    <source>
        <dbReference type="ARBA" id="ARBA00023136"/>
    </source>
</evidence>
<dbReference type="SMART" id="SM00304">
    <property type="entry name" value="HAMP"/>
    <property type="match status" value="1"/>
</dbReference>
<evidence type="ECO:0000256" key="9">
    <source>
        <dbReference type="ARBA" id="ARBA00022989"/>
    </source>
</evidence>
<reference evidence="16 17" key="1">
    <citation type="submission" date="2016-12" db="EMBL/GenBank/DDBJ databases">
        <title>Genomic comparison of strains in the 'Actinomyces naeslundii' group.</title>
        <authorList>
            <person name="Mughal S.R."/>
            <person name="Do T."/>
            <person name="Gilbert S.C."/>
            <person name="Witherden E.A."/>
            <person name="Didelot X."/>
            <person name="Beighton D."/>
        </authorList>
    </citation>
    <scope>NUCLEOTIDE SEQUENCE [LARGE SCALE GENOMIC DNA]</scope>
    <source>
        <strain evidence="16 17">WE8B-23</strain>
    </source>
</reference>
<dbReference type="InterPro" id="IPR036097">
    <property type="entry name" value="HisK_dim/P_sf"/>
</dbReference>
<dbReference type="GO" id="GO:0000155">
    <property type="term" value="F:phosphorelay sensor kinase activity"/>
    <property type="evidence" value="ECO:0007669"/>
    <property type="project" value="InterPro"/>
</dbReference>
<feature type="domain" description="HAMP" evidence="15">
    <location>
        <begin position="238"/>
        <end position="300"/>
    </location>
</feature>
<feature type="compositionally biased region" description="Basic and acidic residues" evidence="12">
    <location>
        <begin position="64"/>
        <end position="92"/>
    </location>
</feature>
<dbReference type="EMBL" id="MSKS01000010">
    <property type="protein sequence ID" value="OLO71657.1"/>
    <property type="molecule type" value="Genomic_DNA"/>
</dbReference>
<dbReference type="EC" id="2.7.13.3" evidence="4"/>
<evidence type="ECO:0000256" key="10">
    <source>
        <dbReference type="ARBA" id="ARBA00023012"/>
    </source>
</evidence>
<dbReference type="PRINTS" id="PR00344">
    <property type="entry name" value="BCTRLSENSOR"/>
</dbReference>
<comment type="catalytic activity">
    <reaction evidence="1">
        <text>ATP + protein L-histidine = ADP + protein N-phospho-L-histidine.</text>
        <dbReference type="EC" id="2.7.13.3"/>
    </reaction>
</comment>
<keyword evidence="7 13" id="KW-0812">Transmembrane</keyword>
<keyword evidence="9 13" id="KW-1133">Transmembrane helix</keyword>
<feature type="domain" description="Histidine kinase" evidence="14">
    <location>
        <begin position="315"/>
        <end position="552"/>
    </location>
</feature>
<dbReference type="Pfam" id="PF02518">
    <property type="entry name" value="HATPase_c"/>
    <property type="match status" value="1"/>
</dbReference>
<sequence>MGLRSWRPGPLPRPPRSLRTRLVVGVLGLVLVMAAVMSAFSTVSLRHTLMARTDSQLMAAAQRAADKRHDLTQEARKASEEAAQEGADKPDDQPDGAGGADGADGGPGKEGVPPGLDAAGQSTGTLTLITPQTSSSGGETSETAAYIDKNGHYAAISKEDCRLLLSQATEDHPVTVHLHHLGSYRVVATRDEASGSTVITGLSLEGDKALIRTQLLIELAVALVGALVVALAGRTMVRSSLAPLERVARTAQRVASQPLERGEVSIEDRVEKADLDSSAEVGQVGGALNTLLGHVESALAARQRSETQVRQFVADASHELRTPLASIRGYTELIRREGADADLPEEATYALERVHSESVRMTALVEDLLLLARLDAGRELRREEVDLVGLLVDTVVDARAAGPDHDWQLDLAVLEPPADATPEEAEDFLPEPPLVIGDEARLRQVVVNLLANARVHTPAGSHVTTTLAREGDTLIVRIHDDGPGIAPDVRDRLFERFARGDSSRERRTGSTGLGMSIALAIVQSHGGSIDVDSSTAPEDHGTTFSVRLPAAAVKE</sequence>
<feature type="transmembrane region" description="Helical" evidence="13">
    <location>
        <begin position="215"/>
        <end position="233"/>
    </location>
</feature>
<dbReference type="PROSITE" id="PS50885">
    <property type="entry name" value="HAMP"/>
    <property type="match status" value="1"/>
</dbReference>
<dbReference type="Gene3D" id="6.10.340.10">
    <property type="match status" value="1"/>
</dbReference>
<dbReference type="SMART" id="SM00388">
    <property type="entry name" value="HisKA"/>
    <property type="match status" value="1"/>
</dbReference>
<evidence type="ECO:0000256" key="6">
    <source>
        <dbReference type="ARBA" id="ARBA00022679"/>
    </source>
</evidence>
<dbReference type="Gene3D" id="1.10.287.130">
    <property type="match status" value="1"/>
</dbReference>
<organism evidence="16 17">
    <name type="scientific">Actinomyces oris</name>
    <dbReference type="NCBI Taxonomy" id="544580"/>
    <lineage>
        <taxon>Bacteria</taxon>
        <taxon>Bacillati</taxon>
        <taxon>Actinomycetota</taxon>
        <taxon>Actinomycetes</taxon>
        <taxon>Actinomycetales</taxon>
        <taxon>Actinomycetaceae</taxon>
        <taxon>Actinomyces</taxon>
    </lineage>
</organism>
<dbReference type="FunFam" id="1.10.287.130:FF:000001">
    <property type="entry name" value="Two-component sensor histidine kinase"/>
    <property type="match status" value="1"/>
</dbReference>
<evidence type="ECO:0000313" key="17">
    <source>
        <dbReference type="Proteomes" id="UP000185963"/>
    </source>
</evidence>
<dbReference type="CDD" id="cd00075">
    <property type="entry name" value="HATPase"/>
    <property type="match status" value="1"/>
</dbReference>
<dbReference type="CDD" id="cd00082">
    <property type="entry name" value="HisKA"/>
    <property type="match status" value="1"/>
</dbReference>
<dbReference type="PANTHER" id="PTHR45436">
    <property type="entry name" value="SENSOR HISTIDINE KINASE YKOH"/>
    <property type="match status" value="1"/>
</dbReference>
<comment type="cofactor">
    <cofactor evidence="2">
        <name>a divalent metal cation</name>
        <dbReference type="ChEBI" id="CHEBI:60240"/>
    </cofactor>
</comment>
<keyword evidence="11 13" id="KW-0472">Membrane</keyword>
<dbReference type="InterPro" id="IPR003594">
    <property type="entry name" value="HATPase_dom"/>
</dbReference>
<dbReference type="InterPro" id="IPR050428">
    <property type="entry name" value="TCS_sensor_his_kinase"/>
</dbReference>
<dbReference type="InterPro" id="IPR003661">
    <property type="entry name" value="HisK_dim/P_dom"/>
</dbReference>
<dbReference type="InterPro" id="IPR005467">
    <property type="entry name" value="His_kinase_dom"/>
</dbReference>
<keyword evidence="5" id="KW-0597">Phosphoprotein</keyword>
<dbReference type="Gene3D" id="3.30.565.10">
    <property type="entry name" value="Histidine kinase-like ATPase, C-terminal domain"/>
    <property type="match status" value="1"/>
</dbReference>
<keyword evidence="10" id="KW-0902">Two-component regulatory system</keyword>